<dbReference type="PANTHER" id="PTHR43134">
    <property type="entry name" value="SIGNAL RECOGNITION PARTICLE RECEPTOR SUBUNIT ALPHA"/>
    <property type="match status" value="1"/>
</dbReference>
<dbReference type="SMART" id="SM00382">
    <property type="entry name" value="AAA"/>
    <property type="match status" value="1"/>
</dbReference>
<sequence>PVEVISNAELRVGFLGRLGRVFKEKAKSDIQLLFSGFSKTRENLAVVDELLTYWNLSDSENILDELEEVLLVSDFGPRTAMKIVDGLRKDILKGTLKSGPDIKVALKRIIVRLLTENVSSTELQLGQSRPAVIMIVGVNGGGKTTTIGKLAHRFKNENVKVLMAAGDTFRAAASEQLEVWAERTGSEIVVGEGSKPRPATVLAEAVRQGLEQDIDLVLCDTSGRLHTNYNLMEELRSCKRAVTKALPSAPNEVLLVLDGTTGLNMLPQAREFNQVIGVTGFVLTKLDGTSRGGCVVSVVDELSIPVKFVGVGEGLNDLQPFDAEAFVDALFP</sequence>
<dbReference type="EMBL" id="OZ019900">
    <property type="protein sequence ID" value="CAK9233756.1"/>
    <property type="molecule type" value="Genomic_DNA"/>
</dbReference>
<comment type="similarity">
    <text evidence="2">Belongs to the GTP-binding SRP family.</text>
</comment>
<keyword evidence="4" id="KW-0342">GTP-binding</keyword>
<evidence type="ECO:0000256" key="5">
    <source>
        <dbReference type="ARBA" id="ARBA00023136"/>
    </source>
</evidence>
<dbReference type="NCBIfam" id="TIGR00064">
    <property type="entry name" value="ftsY"/>
    <property type="match status" value="1"/>
</dbReference>
<dbReference type="Gene3D" id="1.20.120.140">
    <property type="entry name" value="Signal recognition particle SRP54, nucleotide-binding domain"/>
    <property type="match status" value="1"/>
</dbReference>
<keyword evidence="9" id="KW-1185">Reference proteome</keyword>
<feature type="non-terminal residue" evidence="8">
    <location>
        <position position="332"/>
    </location>
</feature>
<name>A0ABP0UYR1_9BRYO</name>
<keyword evidence="5" id="KW-0472">Membrane</keyword>
<dbReference type="Gene3D" id="3.40.50.300">
    <property type="entry name" value="P-loop containing nucleotide triphosphate hydrolases"/>
    <property type="match status" value="1"/>
</dbReference>
<dbReference type="CDD" id="cd17874">
    <property type="entry name" value="FtsY"/>
    <property type="match status" value="1"/>
</dbReference>
<dbReference type="InterPro" id="IPR004390">
    <property type="entry name" value="SR_rcpt_FtsY"/>
</dbReference>
<dbReference type="SUPFAM" id="SSF47364">
    <property type="entry name" value="Domain of the SRP/SRP receptor G-proteins"/>
    <property type="match status" value="1"/>
</dbReference>
<evidence type="ECO:0000256" key="6">
    <source>
        <dbReference type="ARBA" id="ARBA00023170"/>
    </source>
</evidence>
<dbReference type="InterPro" id="IPR000897">
    <property type="entry name" value="SRP54_GTPase_dom"/>
</dbReference>
<reference evidence="8" key="1">
    <citation type="submission" date="2024-02" db="EMBL/GenBank/DDBJ databases">
        <authorList>
            <consortium name="ELIXIR-Norway"/>
            <consortium name="Elixir Norway"/>
        </authorList>
    </citation>
    <scope>NUCLEOTIDE SEQUENCE</scope>
</reference>
<comment type="subcellular location">
    <subcellularLocation>
        <location evidence="1">Membrane</location>
        <topology evidence="1">Peripheral membrane protein</topology>
    </subcellularLocation>
</comment>
<dbReference type="InterPro" id="IPR013822">
    <property type="entry name" value="Signal_recog_particl_SRP54_hlx"/>
</dbReference>
<keyword evidence="6" id="KW-0675">Receptor</keyword>
<evidence type="ECO:0000259" key="7">
    <source>
        <dbReference type="PROSITE" id="PS00300"/>
    </source>
</evidence>
<protein>
    <recommendedName>
        <fullName evidence="7">SRP54-type proteins GTP-binding domain-containing protein</fullName>
    </recommendedName>
</protein>
<evidence type="ECO:0000256" key="3">
    <source>
        <dbReference type="ARBA" id="ARBA00022741"/>
    </source>
</evidence>
<feature type="domain" description="SRP54-type proteins GTP-binding" evidence="7">
    <location>
        <begin position="305"/>
        <end position="318"/>
    </location>
</feature>
<dbReference type="Proteomes" id="UP001497512">
    <property type="component" value="Chromosome 8"/>
</dbReference>
<dbReference type="PANTHER" id="PTHR43134:SF7">
    <property type="entry name" value="CELL DIVISION PROTEIN FTSY HOMOLOG, CHLOROPLASTIC"/>
    <property type="match status" value="1"/>
</dbReference>
<dbReference type="InterPro" id="IPR027417">
    <property type="entry name" value="P-loop_NTPase"/>
</dbReference>
<dbReference type="InterPro" id="IPR036225">
    <property type="entry name" value="SRP/SRP_N"/>
</dbReference>
<dbReference type="SMART" id="SM00962">
    <property type="entry name" value="SRP54"/>
    <property type="match status" value="1"/>
</dbReference>
<dbReference type="SUPFAM" id="SSF52540">
    <property type="entry name" value="P-loop containing nucleoside triphosphate hydrolases"/>
    <property type="match status" value="1"/>
</dbReference>
<proteinExistence type="inferred from homology"/>
<dbReference type="InterPro" id="IPR003593">
    <property type="entry name" value="AAA+_ATPase"/>
</dbReference>
<evidence type="ECO:0000256" key="2">
    <source>
        <dbReference type="ARBA" id="ARBA00008531"/>
    </source>
</evidence>
<evidence type="ECO:0000256" key="1">
    <source>
        <dbReference type="ARBA" id="ARBA00004170"/>
    </source>
</evidence>
<evidence type="ECO:0000313" key="8">
    <source>
        <dbReference type="EMBL" id="CAK9233756.1"/>
    </source>
</evidence>
<keyword evidence="3" id="KW-0547">Nucleotide-binding</keyword>
<dbReference type="PROSITE" id="PS00300">
    <property type="entry name" value="SRP54"/>
    <property type="match status" value="1"/>
</dbReference>
<dbReference type="InterPro" id="IPR042101">
    <property type="entry name" value="SRP54_N_sf"/>
</dbReference>
<dbReference type="Pfam" id="PF02881">
    <property type="entry name" value="SRP54_N"/>
    <property type="match status" value="1"/>
</dbReference>
<gene>
    <name evidence="8" type="ORF">CSSPTR1EN2_LOCUS21669</name>
</gene>
<dbReference type="SMART" id="SM00963">
    <property type="entry name" value="SRP54_N"/>
    <property type="match status" value="1"/>
</dbReference>
<evidence type="ECO:0000256" key="4">
    <source>
        <dbReference type="ARBA" id="ARBA00023134"/>
    </source>
</evidence>
<dbReference type="Pfam" id="PF00448">
    <property type="entry name" value="SRP54"/>
    <property type="match status" value="1"/>
</dbReference>
<accession>A0ABP0UYR1</accession>
<organism evidence="8 9">
    <name type="scientific">Sphagnum troendelagicum</name>
    <dbReference type="NCBI Taxonomy" id="128251"/>
    <lineage>
        <taxon>Eukaryota</taxon>
        <taxon>Viridiplantae</taxon>
        <taxon>Streptophyta</taxon>
        <taxon>Embryophyta</taxon>
        <taxon>Bryophyta</taxon>
        <taxon>Sphagnophytina</taxon>
        <taxon>Sphagnopsida</taxon>
        <taxon>Sphagnales</taxon>
        <taxon>Sphagnaceae</taxon>
        <taxon>Sphagnum</taxon>
    </lineage>
</organism>
<evidence type="ECO:0000313" key="9">
    <source>
        <dbReference type="Proteomes" id="UP001497512"/>
    </source>
</evidence>